<dbReference type="InterPro" id="IPR004568">
    <property type="entry name" value="Ppantetheine-prot_Trfase_dom"/>
</dbReference>
<evidence type="ECO:0000313" key="5">
    <source>
        <dbReference type="EMBL" id="EGV00499.1"/>
    </source>
</evidence>
<dbReference type="Gene3D" id="3.90.470.20">
    <property type="entry name" value="4'-phosphopantetheinyl transferase domain"/>
    <property type="match status" value="1"/>
</dbReference>
<dbReference type="AlphaFoldDB" id="F9UJF6"/>
<keyword evidence="1" id="KW-0808">Transferase</keyword>
<evidence type="ECO:0000259" key="4">
    <source>
        <dbReference type="Pfam" id="PF01648"/>
    </source>
</evidence>
<dbReference type="RefSeq" id="WP_006608423.1">
    <property type="nucleotide sequence ID" value="NZ_AFXA01000005.1"/>
</dbReference>
<dbReference type="InterPro" id="IPR037143">
    <property type="entry name" value="4-PPantetheinyl_Trfase_dom_sf"/>
</dbReference>
<organism evidence="5 6">
    <name type="scientific">Mycoplasmopsis columbina SF7</name>
    <dbReference type="NCBI Taxonomy" id="1037410"/>
    <lineage>
        <taxon>Bacteria</taxon>
        <taxon>Bacillati</taxon>
        <taxon>Mycoplasmatota</taxon>
        <taxon>Mycoplasmoidales</taxon>
        <taxon>Metamycoplasmataceae</taxon>
        <taxon>Mycoplasmopsis</taxon>
    </lineage>
</organism>
<evidence type="ECO:0000256" key="1">
    <source>
        <dbReference type="ARBA" id="ARBA00022679"/>
    </source>
</evidence>
<comment type="caution">
    <text evidence="5">The sequence shown here is derived from an EMBL/GenBank/DDBJ whole genome shotgun (WGS) entry which is preliminary data.</text>
</comment>
<dbReference type="STRING" id="1037410.MCSF7_03073"/>
<evidence type="ECO:0000313" key="6">
    <source>
        <dbReference type="Proteomes" id="UP000004978"/>
    </source>
</evidence>
<keyword evidence="2" id="KW-0479">Metal-binding</keyword>
<dbReference type="Proteomes" id="UP000004978">
    <property type="component" value="Unassembled WGS sequence"/>
</dbReference>
<dbReference type="EMBL" id="AFXA01000005">
    <property type="protein sequence ID" value="EGV00499.1"/>
    <property type="molecule type" value="Genomic_DNA"/>
</dbReference>
<keyword evidence="6" id="KW-1185">Reference proteome</keyword>
<evidence type="ECO:0000256" key="2">
    <source>
        <dbReference type="ARBA" id="ARBA00022723"/>
    </source>
</evidence>
<reference evidence="5 6" key="1">
    <citation type="journal article" date="2013" name="Genome Announc.">
        <title>Genome Sequence of Mycoplasma columbinum Strain SF7.</title>
        <authorList>
            <person name="Guo Z."/>
            <person name="Xu X."/>
            <person name="Zheng Q."/>
            <person name="Li T."/>
            <person name="Kuang S."/>
            <person name="Zhang Z."/>
            <person name="Chen Y."/>
            <person name="Lu X."/>
            <person name="Zhou R."/>
            <person name="Bi D."/>
            <person name="Jin H."/>
        </authorList>
    </citation>
    <scope>NUCLEOTIDE SEQUENCE [LARGE SCALE GENOMIC DNA]</scope>
    <source>
        <strain evidence="5 6">SF7</strain>
    </source>
</reference>
<dbReference type="NCBIfam" id="TIGR00556">
    <property type="entry name" value="pantethn_trn"/>
    <property type="match status" value="1"/>
</dbReference>
<evidence type="ECO:0000256" key="3">
    <source>
        <dbReference type="ARBA" id="ARBA00022842"/>
    </source>
</evidence>
<proteinExistence type="predicted"/>
<dbReference type="GO" id="GO:0008897">
    <property type="term" value="F:holo-[acyl-carrier-protein] synthase activity"/>
    <property type="evidence" value="ECO:0007669"/>
    <property type="project" value="InterPro"/>
</dbReference>
<dbReference type="eggNOG" id="COG0736">
    <property type="taxonomic scope" value="Bacteria"/>
</dbReference>
<feature type="domain" description="4'-phosphopantetheinyl transferase" evidence="4">
    <location>
        <begin position="3"/>
        <end position="97"/>
    </location>
</feature>
<dbReference type="Pfam" id="PF01648">
    <property type="entry name" value="ACPS"/>
    <property type="match status" value="1"/>
</dbReference>
<accession>F9UJF6</accession>
<dbReference type="GO" id="GO:0006633">
    <property type="term" value="P:fatty acid biosynthetic process"/>
    <property type="evidence" value="ECO:0007669"/>
    <property type="project" value="InterPro"/>
</dbReference>
<gene>
    <name evidence="5" type="ORF">MCSF7_03073</name>
</gene>
<dbReference type="SUPFAM" id="SSF56214">
    <property type="entry name" value="4'-phosphopantetheinyl transferase"/>
    <property type="match status" value="1"/>
</dbReference>
<protein>
    <submittedName>
        <fullName evidence="5">Holo-[acyl-carrier-protein] synthase</fullName>
    </submittedName>
</protein>
<name>F9UJF6_9BACT</name>
<dbReference type="InterPro" id="IPR008278">
    <property type="entry name" value="4-PPantetheinyl_Trfase_dom"/>
</dbReference>
<keyword evidence="3" id="KW-0460">Magnesium</keyword>
<sequence>MNIGVDLVKIERFKNKDLNFAKRFLSSKELNYFENKTLKMDTQTLASIWAIKEAIFKADNSYFNFSKIELTRENNQWLHQEFDISLSHEGDYVTAIALKKDRR</sequence>
<dbReference type="GO" id="GO:0000287">
    <property type="term" value="F:magnesium ion binding"/>
    <property type="evidence" value="ECO:0007669"/>
    <property type="project" value="InterPro"/>
</dbReference>